<organism evidence="2 3">
    <name type="scientific">Actinomycetospora endophytica</name>
    <dbReference type="NCBI Taxonomy" id="2291215"/>
    <lineage>
        <taxon>Bacteria</taxon>
        <taxon>Bacillati</taxon>
        <taxon>Actinomycetota</taxon>
        <taxon>Actinomycetes</taxon>
        <taxon>Pseudonocardiales</taxon>
        <taxon>Pseudonocardiaceae</taxon>
        <taxon>Actinomycetospora</taxon>
    </lineage>
</organism>
<gene>
    <name evidence="2" type="ORF">LQ327_05895</name>
</gene>
<dbReference type="Pfam" id="PF14417">
    <property type="entry name" value="MEDS"/>
    <property type="match status" value="1"/>
</dbReference>
<evidence type="ECO:0000313" key="2">
    <source>
        <dbReference type="EMBL" id="MCD2192920.1"/>
    </source>
</evidence>
<evidence type="ECO:0000313" key="3">
    <source>
        <dbReference type="Proteomes" id="UP001199469"/>
    </source>
</evidence>
<dbReference type="EMBL" id="JAJNDB010000001">
    <property type="protein sequence ID" value="MCD2192920.1"/>
    <property type="molecule type" value="Genomic_DNA"/>
</dbReference>
<proteinExistence type="predicted"/>
<sequence length="206" mass="22505">MAASMTMGLPGVRLTPGDHICAFFRGARERDALLVPYLREGLRAGDMCLCVTDDPTAAVGELVAESASDPELARGRLRSTDSESTYLADGCFVIDRMLGFWETEVGGAVVRDGFDSVRSVGEMTWALSGRPGVEGLISYESRLNDFLPRYPLVALCLYDLERFSDGEIVVEILQTHPAVLIGGELVENPWYTDPHDYLGRRPATAS</sequence>
<feature type="domain" description="MEDS" evidence="1">
    <location>
        <begin position="18"/>
        <end position="177"/>
    </location>
</feature>
<accession>A0ABS8P5U2</accession>
<reference evidence="2 3" key="1">
    <citation type="submission" date="2021-11" db="EMBL/GenBank/DDBJ databases">
        <title>Draft genome sequence of Actinomycetospora sp. SF1 isolated from the rhizosphere soil.</title>
        <authorList>
            <person name="Duangmal K."/>
            <person name="Chantavorakit T."/>
        </authorList>
    </citation>
    <scope>NUCLEOTIDE SEQUENCE [LARGE SCALE GENOMIC DNA]</scope>
    <source>
        <strain evidence="2 3">TBRC 5722</strain>
    </source>
</reference>
<dbReference type="InterPro" id="IPR025847">
    <property type="entry name" value="MEDS_domain"/>
</dbReference>
<keyword evidence="3" id="KW-1185">Reference proteome</keyword>
<name>A0ABS8P5U2_9PSEU</name>
<protein>
    <submittedName>
        <fullName evidence="2">MEDS domain-containing protein</fullName>
    </submittedName>
</protein>
<comment type="caution">
    <text evidence="2">The sequence shown here is derived from an EMBL/GenBank/DDBJ whole genome shotgun (WGS) entry which is preliminary data.</text>
</comment>
<dbReference type="RefSeq" id="WP_230730581.1">
    <property type="nucleotide sequence ID" value="NZ_JAJNDB010000001.1"/>
</dbReference>
<evidence type="ECO:0000259" key="1">
    <source>
        <dbReference type="Pfam" id="PF14417"/>
    </source>
</evidence>
<dbReference type="Proteomes" id="UP001199469">
    <property type="component" value="Unassembled WGS sequence"/>
</dbReference>